<evidence type="ECO:0000256" key="6">
    <source>
        <dbReference type="ARBA" id="ARBA00034078"/>
    </source>
</evidence>
<protein>
    <submittedName>
        <fullName evidence="8">2Fe-2S ferredoxin</fullName>
    </submittedName>
</protein>
<evidence type="ECO:0000256" key="1">
    <source>
        <dbReference type="ARBA" id="ARBA00010914"/>
    </source>
</evidence>
<dbReference type="PROSITE" id="PS00814">
    <property type="entry name" value="ADX"/>
    <property type="match status" value="1"/>
</dbReference>
<proteinExistence type="inferred from homology"/>
<evidence type="ECO:0000256" key="2">
    <source>
        <dbReference type="ARBA" id="ARBA00022714"/>
    </source>
</evidence>
<comment type="similarity">
    <text evidence="1">Belongs to the adrenodoxin/putidaredoxin family.</text>
</comment>
<evidence type="ECO:0000256" key="5">
    <source>
        <dbReference type="ARBA" id="ARBA00023014"/>
    </source>
</evidence>
<keyword evidence="2" id="KW-0001">2Fe-2S</keyword>
<dbReference type="InterPro" id="IPR018298">
    <property type="entry name" value="Adrenodoxin_Fe-S_BS"/>
</dbReference>
<dbReference type="InterPro" id="IPR012675">
    <property type="entry name" value="Beta-grasp_dom_sf"/>
</dbReference>
<dbReference type="InterPro" id="IPR036010">
    <property type="entry name" value="2Fe-2S_ferredoxin-like_sf"/>
</dbReference>
<dbReference type="InterPro" id="IPR001041">
    <property type="entry name" value="2Fe-2S_ferredoxin-type"/>
</dbReference>
<dbReference type="InterPro" id="IPR001055">
    <property type="entry name" value="Adrenodoxin-like"/>
</dbReference>
<name>A0A3N4VF45_9RHOB</name>
<keyword evidence="4" id="KW-0408">Iron</keyword>
<keyword evidence="9" id="KW-1185">Reference proteome</keyword>
<dbReference type="RefSeq" id="WP_123791731.1">
    <property type="nucleotide sequence ID" value="NZ_RKQK01000001.1"/>
</dbReference>
<dbReference type="CDD" id="cd00207">
    <property type="entry name" value="fer2"/>
    <property type="match status" value="1"/>
</dbReference>
<dbReference type="Gene3D" id="3.10.20.30">
    <property type="match status" value="1"/>
</dbReference>
<evidence type="ECO:0000313" key="8">
    <source>
        <dbReference type="EMBL" id="RPE71524.1"/>
    </source>
</evidence>
<dbReference type="GO" id="GO:0005829">
    <property type="term" value="C:cytosol"/>
    <property type="evidence" value="ECO:0007669"/>
    <property type="project" value="TreeGrafter"/>
</dbReference>
<dbReference type="SUPFAM" id="SSF54292">
    <property type="entry name" value="2Fe-2S ferredoxin-like"/>
    <property type="match status" value="1"/>
</dbReference>
<dbReference type="PROSITE" id="PS51085">
    <property type="entry name" value="2FE2S_FER_2"/>
    <property type="match status" value="1"/>
</dbReference>
<dbReference type="EMBL" id="RKQK01000001">
    <property type="protein sequence ID" value="RPE71524.1"/>
    <property type="molecule type" value="Genomic_DNA"/>
</dbReference>
<dbReference type="PANTHER" id="PTHR23426">
    <property type="entry name" value="FERREDOXIN/ADRENODOXIN"/>
    <property type="match status" value="1"/>
</dbReference>
<dbReference type="GO" id="GO:0009055">
    <property type="term" value="F:electron transfer activity"/>
    <property type="evidence" value="ECO:0007669"/>
    <property type="project" value="TreeGrafter"/>
</dbReference>
<evidence type="ECO:0000256" key="4">
    <source>
        <dbReference type="ARBA" id="ARBA00023004"/>
    </source>
</evidence>
<comment type="caution">
    <text evidence="8">The sequence shown here is derived from an EMBL/GenBank/DDBJ whole genome shotgun (WGS) entry which is preliminary data.</text>
</comment>
<keyword evidence="5" id="KW-0411">Iron-sulfur</keyword>
<dbReference type="PRINTS" id="PR00355">
    <property type="entry name" value="ADRENODOXIN"/>
</dbReference>
<dbReference type="Proteomes" id="UP000269689">
    <property type="component" value="Unassembled WGS sequence"/>
</dbReference>
<evidence type="ECO:0000313" key="9">
    <source>
        <dbReference type="Proteomes" id="UP000269689"/>
    </source>
</evidence>
<dbReference type="GO" id="GO:0046872">
    <property type="term" value="F:metal ion binding"/>
    <property type="evidence" value="ECO:0007669"/>
    <property type="project" value="UniProtKB-KW"/>
</dbReference>
<keyword evidence="3" id="KW-0479">Metal-binding</keyword>
<dbReference type="AlphaFoldDB" id="A0A3N4VF45"/>
<accession>A0A3N4VF45</accession>
<feature type="domain" description="2Fe-2S ferredoxin-type" evidence="7">
    <location>
        <begin position="2"/>
        <end position="106"/>
    </location>
</feature>
<organism evidence="8 9">
    <name type="scientific">Pacificibacter maritimus</name>
    <dbReference type="NCBI Taxonomy" id="762213"/>
    <lineage>
        <taxon>Bacteria</taxon>
        <taxon>Pseudomonadati</taxon>
        <taxon>Pseudomonadota</taxon>
        <taxon>Alphaproteobacteria</taxon>
        <taxon>Rhodobacterales</taxon>
        <taxon>Roseobacteraceae</taxon>
        <taxon>Pacificibacter</taxon>
    </lineage>
</organism>
<evidence type="ECO:0000259" key="7">
    <source>
        <dbReference type="PROSITE" id="PS51085"/>
    </source>
</evidence>
<comment type="cofactor">
    <cofactor evidence="6">
        <name>[2Fe-2S] cluster</name>
        <dbReference type="ChEBI" id="CHEBI:190135"/>
    </cofactor>
</comment>
<evidence type="ECO:0000256" key="3">
    <source>
        <dbReference type="ARBA" id="ARBA00022723"/>
    </source>
</evidence>
<sequence length="107" mass="11344">MVKITYIAADGTDTTVETQVGNNVMHTALSNNVAGIVGECGGAMMCATCHCYVDEAWADKVGAQIDGEEDMLECAAADIRPTSRLSCQIKITPELDGLVVHLPESQE</sequence>
<reference evidence="8 9" key="1">
    <citation type="submission" date="2018-11" db="EMBL/GenBank/DDBJ databases">
        <title>Genomic Encyclopedia of Type Strains, Phase IV (KMG-IV): sequencing the most valuable type-strain genomes for metagenomic binning, comparative biology and taxonomic classification.</title>
        <authorList>
            <person name="Goeker M."/>
        </authorList>
    </citation>
    <scope>NUCLEOTIDE SEQUENCE [LARGE SCALE GENOMIC DNA]</scope>
    <source>
        <strain evidence="8 9">DSM 104731</strain>
    </source>
</reference>
<gene>
    <name evidence="8" type="ORF">EDD53_0644</name>
</gene>
<dbReference type="PANTHER" id="PTHR23426:SF65">
    <property type="entry name" value="FERREDOXIN-2, MITOCHONDRIAL"/>
    <property type="match status" value="1"/>
</dbReference>
<dbReference type="GO" id="GO:0140647">
    <property type="term" value="P:P450-containing electron transport chain"/>
    <property type="evidence" value="ECO:0007669"/>
    <property type="project" value="InterPro"/>
</dbReference>
<dbReference type="GO" id="GO:0051537">
    <property type="term" value="F:2 iron, 2 sulfur cluster binding"/>
    <property type="evidence" value="ECO:0007669"/>
    <property type="project" value="UniProtKB-KW"/>
</dbReference>
<dbReference type="Pfam" id="PF00111">
    <property type="entry name" value="Fer2"/>
    <property type="match status" value="1"/>
</dbReference>
<dbReference type="OrthoDB" id="9799640at2"/>